<comment type="similarity">
    <text evidence="1">Belongs to the N(4)/N(6)-methyltransferase family.</text>
</comment>
<comment type="catalytic activity">
    <reaction evidence="7">
        <text>a 2'-deoxyadenosine in DNA + S-adenosyl-L-methionine = an N(6)-methyl-2'-deoxyadenosine in DNA + S-adenosyl-L-homocysteine + H(+)</text>
        <dbReference type="Rhea" id="RHEA:15197"/>
        <dbReference type="Rhea" id="RHEA-COMP:12418"/>
        <dbReference type="Rhea" id="RHEA-COMP:12419"/>
        <dbReference type="ChEBI" id="CHEBI:15378"/>
        <dbReference type="ChEBI" id="CHEBI:57856"/>
        <dbReference type="ChEBI" id="CHEBI:59789"/>
        <dbReference type="ChEBI" id="CHEBI:90615"/>
        <dbReference type="ChEBI" id="CHEBI:90616"/>
        <dbReference type="EC" id="2.1.1.72"/>
    </reaction>
</comment>
<dbReference type="REBASE" id="113630">
    <property type="entry name" value="M.Tve301ORF13285P"/>
</dbReference>
<dbReference type="AlphaFoldDB" id="A0A0G3G9P3"/>
<sequence length="724" mass="82436">MASTDTSRLIDFVFDIANKLRGPYRPPQYRKVMLPMTVLRRLDCVLAPTKEQVLKEYEKLQARGLEGDALHKVLARKASQGREHPLYNISPYTFEKLLADPENIATNLTSYINGFSESARAVFEAFGFESEIEKLDKANRLYLIVKEFADPRIDLHPDRVSNHDMGYVFEELVRKFNEQANEEAGDHFTPREVIRLMAHLLYTKDEEVYTPGIARTIYDPTAGTGGMLSVSEEYITEQNPQAHLALYGQEYNEESWAICRSDLLIKDEPVDNIAFGDTLGDGETGDGHPDKTFHYMLANPPFGVEWKPQEDYVKKEHRELGFNGRFGPGLPRINDGATLFLLHMLSKMKPSPEQGGEGSKIAIVFNGSPLFNGEPGPSESNIRRWIIENDWLDAIIALPDQLFYNTGIYTYIWLVSNRKPIDRKGKVQLIDGTHHYRKMKKSLGNKRNELGDAHIEELTRLYANFVDGATCRVGLNGKQTERVCTKVFDNRDFGYLKVTVERPLRLNFQVSAERIERLWQETTFVNLAKSKKRKNEAEMEAEVKAGEATQQRMISILEGLDGRLHTDRAEFEPLLKAAFKDAGEKLPAPVKKAVLNALSERDPEAAICRDSKGDPEPDTELRDTEIVPLPADIPLPLPIGYDKDADNSQLLDLVRDHCEDYLAREVLPFVDDAWIDHGKTRVGYEIPINRHFYVYEPPRPLEEIEQDIQNLEGEILEMLNKVTA</sequence>
<dbReference type="STRING" id="106634.TVD_13285"/>
<evidence type="ECO:0000256" key="2">
    <source>
        <dbReference type="ARBA" id="ARBA00011900"/>
    </source>
</evidence>
<dbReference type="PANTHER" id="PTHR42933">
    <property type="entry name" value="SLR6095 PROTEIN"/>
    <property type="match status" value="1"/>
</dbReference>
<dbReference type="InterPro" id="IPR003356">
    <property type="entry name" value="DNA_methylase_A-5"/>
</dbReference>
<feature type="domain" description="DNA methylase adenine-specific" evidence="8">
    <location>
        <begin position="161"/>
        <end position="467"/>
    </location>
</feature>
<dbReference type="PRINTS" id="PR00507">
    <property type="entry name" value="N12N6MTFRASE"/>
</dbReference>
<dbReference type="InterPro" id="IPR022749">
    <property type="entry name" value="D12N6_MeTrfase_N"/>
</dbReference>
<evidence type="ECO:0000313" key="10">
    <source>
        <dbReference type="EMBL" id="AKJ96272.1"/>
    </source>
</evidence>
<dbReference type="PANTHER" id="PTHR42933:SF3">
    <property type="entry name" value="TYPE I RESTRICTION ENZYME MJAVIII METHYLASE SUBUNIT"/>
    <property type="match status" value="1"/>
</dbReference>
<keyword evidence="3 10" id="KW-0489">Methyltransferase</keyword>
<keyword evidence="4 10" id="KW-0808">Transferase</keyword>
<evidence type="ECO:0000256" key="1">
    <source>
        <dbReference type="ARBA" id="ARBA00006594"/>
    </source>
</evidence>
<dbReference type="SUPFAM" id="SSF53335">
    <property type="entry name" value="S-adenosyl-L-methionine-dependent methyltransferases"/>
    <property type="match status" value="1"/>
</dbReference>
<evidence type="ECO:0000256" key="7">
    <source>
        <dbReference type="ARBA" id="ARBA00047942"/>
    </source>
</evidence>
<evidence type="ECO:0000259" key="9">
    <source>
        <dbReference type="Pfam" id="PF12161"/>
    </source>
</evidence>
<dbReference type="EC" id="2.1.1.72" evidence="2"/>
<keyword evidence="6" id="KW-0680">Restriction system</keyword>
<dbReference type="OrthoDB" id="9784823at2"/>
<dbReference type="PATRIC" id="fig|106634.4.peg.2710"/>
<dbReference type="InterPro" id="IPR051537">
    <property type="entry name" value="DNA_Adenine_Mtase"/>
</dbReference>
<evidence type="ECO:0000313" key="11">
    <source>
        <dbReference type="Proteomes" id="UP000064201"/>
    </source>
</evidence>
<dbReference type="Gene3D" id="3.40.50.150">
    <property type="entry name" value="Vaccinia Virus protein VP39"/>
    <property type="match status" value="1"/>
</dbReference>
<dbReference type="GO" id="GO:0032259">
    <property type="term" value="P:methylation"/>
    <property type="evidence" value="ECO:0007669"/>
    <property type="project" value="UniProtKB-KW"/>
</dbReference>
<keyword evidence="5" id="KW-0949">S-adenosyl-L-methionine</keyword>
<dbReference type="KEGG" id="tvr:TVD_13285"/>
<reference evidence="10 11" key="1">
    <citation type="submission" date="2015-04" db="EMBL/GenBank/DDBJ databases">
        <title>Complete Sequence for the Genome of the Thioalkalivibrio versutus D301.</title>
        <authorList>
            <person name="Mu T."/>
            <person name="Zhou J."/>
            <person name="Xu X."/>
        </authorList>
    </citation>
    <scope>NUCLEOTIDE SEQUENCE [LARGE SCALE GENOMIC DNA]</scope>
    <source>
        <strain evidence="10 11">D301</strain>
    </source>
</reference>
<dbReference type="EMBL" id="CP011367">
    <property type="protein sequence ID" value="AKJ96272.1"/>
    <property type="molecule type" value="Genomic_DNA"/>
</dbReference>
<dbReference type="GO" id="GO:0009007">
    <property type="term" value="F:site-specific DNA-methyltransferase (adenine-specific) activity"/>
    <property type="evidence" value="ECO:0007669"/>
    <property type="project" value="UniProtKB-EC"/>
</dbReference>
<dbReference type="Pfam" id="PF12161">
    <property type="entry name" value="HsdM_N"/>
    <property type="match status" value="1"/>
</dbReference>
<dbReference type="Gene3D" id="1.20.1260.30">
    <property type="match status" value="1"/>
</dbReference>
<feature type="domain" description="N6 adenine-specific DNA methyltransferase N-terminal" evidence="9">
    <location>
        <begin position="11"/>
        <end position="148"/>
    </location>
</feature>
<dbReference type="Proteomes" id="UP000064201">
    <property type="component" value="Chromosome"/>
</dbReference>
<dbReference type="Pfam" id="PF02384">
    <property type="entry name" value="N6_Mtase"/>
    <property type="match status" value="1"/>
</dbReference>
<dbReference type="GO" id="GO:0003677">
    <property type="term" value="F:DNA binding"/>
    <property type="evidence" value="ECO:0007669"/>
    <property type="project" value="InterPro"/>
</dbReference>
<dbReference type="InterPro" id="IPR029063">
    <property type="entry name" value="SAM-dependent_MTases_sf"/>
</dbReference>
<evidence type="ECO:0000256" key="5">
    <source>
        <dbReference type="ARBA" id="ARBA00022691"/>
    </source>
</evidence>
<name>A0A0G3G9P3_9GAMM</name>
<gene>
    <name evidence="10" type="ORF">TVD_13285</name>
</gene>
<dbReference type="GO" id="GO:0008170">
    <property type="term" value="F:N-methyltransferase activity"/>
    <property type="evidence" value="ECO:0007669"/>
    <property type="project" value="InterPro"/>
</dbReference>
<dbReference type="GO" id="GO:0009307">
    <property type="term" value="P:DNA restriction-modification system"/>
    <property type="evidence" value="ECO:0007669"/>
    <property type="project" value="UniProtKB-KW"/>
</dbReference>
<dbReference type="RefSeq" id="WP_047251818.1">
    <property type="nucleotide sequence ID" value="NZ_CP011367.1"/>
</dbReference>
<evidence type="ECO:0000256" key="4">
    <source>
        <dbReference type="ARBA" id="ARBA00022679"/>
    </source>
</evidence>
<protein>
    <recommendedName>
        <fullName evidence="2">site-specific DNA-methyltransferase (adenine-specific)</fullName>
        <ecNumber evidence="2">2.1.1.72</ecNumber>
    </recommendedName>
</protein>
<organism evidence="10 11">
    <name type="scientific">Thioalkalivibrio versutus</name>
    <dbReference type="NCBI Taxonomy" id="106634"/>
    <lineage>
        <taxon>Bacteria</taxon>
        <taxon>Pseudomonadati</taxon>
        <taxon>Pseudomonadota</taxon>
        <taxon>Gammaproteobacteria</taxon>
        <taxon>Chromatiales</taxon>
        <taxon>Ectothiorhodospiraceae</taxon>
        <taxon>Thioalkalivibrio</taxon>
    </lineage>
</organism>
<proteinExistence type="inferred from homology"/>
<accession>A0A0G3G9P3</accession>
<keyword evidence="11" id="KW-1185">Reference proteome</keyword>
<evidence type="ECO:0000256" key="3">
    <source>
        <dbReference type="ARBA" id="ARBA00022603"/>
    </source>
</evidence>
<evidence type="ECO:0000259" key="8">
    <source>
        <dbReference type="Pfam" id="PF02384"/>
    </source>
</evidence>
<evidence type="ECO:0000256" key="6">
    <source>
        <dbReference type="ARBA" id="ARBA00022747"/>
    </source>
</evidence>
<dbReference type="InterPro" id="IPR038333">
    <property type="entry name" value="T1MK-like_N_sf"/>
</dbReference>